<feature type="domain" description="Helicase ATP-binding" evidence="1">
    <location>
        <begin position="234"/>
        <end position="383"/>
    </location>
</feature>
<dbReference type="PROSITE" id="PS51194">
    <property type="entry name" value="HELICASE_CTER"/>
    <property type="match status" value="1"/>
</dbReference>
<sequence>MSSNYQGGELALCTDKQLYVGGDDPLLPALLHAIEQADEIEITVSFIQLSGLDLLFDALYDALVNGTTLKLLTSDYLDFTCPLALKELMTLHTLGAELRVYETRGNESFHMKSYIFTKTKGEDGQIYEGSAFIGSNNISAVALTQGLEWCFRHDFIASHSANNKATFLQFKAAFASLFTHSQTACLSYPWIQHYQERRKKPQFKTVSNNVDDDISIELISPRVEQQEALEKLNNSRAQSYKRGLVVLATGMGKTWLAAFDVQQVAAKKVLFVAHREEILKQAAKTFARLIDCTAGFYTGKQKQSDADFLFASIQSIGKTESLRQFATDYFDYIIVDEFHHASSKLYRNLLSYFEPQFLLGLTATPERTDQADILSLCDNNLVYERNMVQGIDAKTLAPFHYYGIWDKSVDYTAIPWRNGKFDPTTLNNQFATEHRAKHALQHWKQLAQTRTLAFCISTAHADYMANYFKKAGIDAASVHGKSSIKRSEALAHLASGKLQIIFSVDLFNEGTDLPCIDTVMMLRPSESKVLFLQQLGRGLRTHQQKTHLVVLDFIGNHHSFLNKPYALFATHSPRDLVTKLNKDNQVVQLPEGCFVNYDLEITDFWRQLAKEQRTTALDDYQNLTEQLGHAPDACKFFHEFGEFKKVKAYGSWFELVVKAKSVSRISTTWLAPYKVFLKEGVEVTNMTKCFKAILLEAFVQLDGIAYPPTLRALADKSYDVLLHYPQLRKLDISEKDRSKSKGSKAWFNYWFDNPINAFTETKKPAHKRKTHHWFSIEQAPNQSIEEAQFKLNLKVETQDIEQLTDCILELSRYRLARYLHTKRDRLAEPESTQTVTDDAVPNQLQSTDVAEHVVQLPYFPNLKIACGHFKTGESSEMSFVPAPPGGGKVDPEKHFLAHASGNSMNGGKHPIFDGDLLLLERITSSNAGSITNTTIAIERFDAAGDEQFLLRDVKKQINAQGEVTYLLVARNPEYAVMEANDEFVTFARLREVFKPSVN</sequence>
<dbReference type="SUPFAM" id="SSF51306">
    <property type="entry name" value="LexA/Signal peptidase"/>
    <property type="match status" value="1"/>
</dbReference>
<dbReference type="SMART" id="SM00490">
    <property type="entry name" value="HELICc"/>
    <property type="match status" value="1"/>
</dbReference>
<organism evidence="3 4">
    <name type="scientific">Pseudoalteromonas peptidolytica F12-50-A1</name>
    <dbReference type="NCBI Taxonomy" id="1315280"/>
    <lineage>
        <taxon>Bacteria</taxon>
        <taxon>Pseudomonadati</taxon>
        <taxon>Pseudomonadota</taxon>
        <taxon>Gammaproteobacteria</taxon>
        <taxon>Alteromonadales</taxon>
        <taxon>Pseudoalteromonadaceae</taxon>
        <taxon>Pseudoalteromonas</taxon>
    </lineage>
</organism>
<dbReference type="Gene3D" id="3.30.870.10">
    <property type="entry name" value="Endonuclease Chain A"/>
    <property type="match status" value="1"/>
</dbReference>
<dbReference type="InterPro" id="IPR027417">
    <property type="entry name" value="P-loop_NTPase"/>
</dbReference>
<keyword evidence="4" id="KW-1185">Reference proteome</keyword>
<dbReference type="Proteomes" id="UP000660708">
    <property type="component" value="Unassembled WGS sequence"/>
</dbReference>
<evidence type="ECO:0000259" key="1">
    <source>
        <dbReference type="PROSITE" id="PS51192"/>
    </source>
</evidence>
<dbReference type="Pfam" id="PF00271">
    <property type="entry name" value="Helicase_C"/>
    <property type="match status" value="1"/>
</dbReference>
<keyword evidence="3" id="KW-0378">Hydrolase</keyword>
<name>A0A8I0T5E5_9GAMM</name>
<dbReference type="CDD" id="cd18032">
    <property type="entry name" value="DEXHc_RE_I_III_res"/>
    <property type="match status" value="1"/>
</dbReference>
<keyword evidence="3" id="KW-0547">Nucleotide-binding</keyword>
<dbReference type="Pfam" id="PF04851">
    <property type="entry name" value="ResIII"/>
    <property type="match status" value="1"/>
</dbReference>
<keyword evidence="3" id="KW-0067">ATP-binding</keyword>
<dbReference type="Gene3D" id="2.10.109.10">
    <property type="entry name" value="Umud Fragment, subunit A"/>
    <property type="match status" value="1"/>
</dbReference>
<dbReference type="InterPro" id="IPR050742">
    <property type="entry name" value="Helicase_Restrict-Modif_Enz"/>
</dbReference>
<dbReference type="PANTHER" id="PTHR47396:SF1">
    <property type="entry name" value="ATP-DEPENDENT HELICASE IRC3-RELATED"/>
    <property type="match status" value="1"/>
</dbReference>
<dbReference type="SMART" id="SM00487">
    <property type="entry name" value="DEXDc"/>
    <property type="match status" value="1"/>
</dbReference>
<evidence type="ECO:0000259" key="2">
    <source>
        <dbReference type="PROSITE" id="PS51194"/>
    </source>
</evidence>
<dbReference type="InterPro" id="IPR001650">
    <property type="entry name" value="Helicase_C-like"/>
</dbReference>
<dbReference type="SUPFAM" id="SSF52540">
    <property type="entry name" value="P-loop containing nucleoside triphosphate hydrolases"/>
    <property type="match status" value="1"/>
</dbReference>
<dbReference type="GO" id="GO:0005829">
    <property type="term" value="C:cytosol"/>
    <property type="evidence" value="ECO:0007669"/>
    <property type="project" value="TreeGrafter"/>
</dbReference>
<dbReference type="Gene3D" id="3.40.50.300">
    <property type="entry name" value="P-loop containing nucleotide triphosphate hydrolases"/>
    <property type="match status" value="2"/>
</dbReference>
<dbReference type="SUPFAM" id="SSF56024">
    <property type="entry name" value="Phospholipase D/nuclease"/>
    <property type="match status" value="1"/>
</dbReference>
<evidence type="ECO:0000313" key="4">
    <source>
        <dbReference type="Proteomes" id="UP000660708"/>
    </source>
</evidence>
<dbReference type="InterPro" id="IPR006935">
    <property type="entry name" value="Helicase/UvrB_N"/>
</dbReference>
<comment type="caution">
    <text evidence="3">The sequence shown here is derived from an EMBL/GenBank/DDBJ whole genome shotgun (WGS) entry which is preliminary data.</text>
</comment>
<dbReference type="GO" id="GO:0003677">
    <property type="term" value="F:DNA binding"/>
    <property type="evidence" value="ECO:0007669"/>
    <property type="project" value="InterPro"/>
</dbReference>
<dbReference type="RefSeq" id="WP_147391260.1">
    <property type="nucleotide sequence ID" value="NZ_AQHF01000033.1"/>
</dbReference>
<evidence type="ECO:0000313" key="3">
    <source>
        <dbReference type="EMBL" id="MBE0348376.1"/>
    </source>
</evidence>
<feature type="domain" description="Helicase C-terminal" evidence="2">
    <location>
        <begin position="439"/>
        <end position="584"/>
    </location>
</feature>
<dbReference type="GO" id="GO:0016787">
    <property type="term" value="F:hydrolase activity"/>
    <property type="evidence" value="ECO:0007669"/>
    <property type="project" value="InterPro"/>
</dbReference>
<dbReference type="GO" id="GO:0005524">
    <property type="term" value="F:ATP binding"/>
    <property type="evidence" value="ECO:0007669"/>
    <property type="project" value="InterPro"/>
</dbReference>
<gene>
    <name evidence="3" type="ORF">PPEP_b0088</name>
</gene>
<dbReference type="PANTHER" id="PTHR47396">
    <property type="entry name" value="TYPE I RESTRICTION ENZYME ECOKI R PROTEIN"/>
    <property type="match status" value="1"/>
</dbReference>
<dbReference type="CDD" id="cd18799">
    <property type="entry name" value="SF2_C_EcoAI-like"/>
    <property type="match status" value="1"/>
</dbReference>
<reference evidence="3 4" key="1">
    <citation type="submission" date="2015-06" db="EMBL/GenBank/DDBJ databases">
        <title>Genome sequence of Pseudoalteromonas peptidolytica.</title>
        <authorList>
            <person name="Xie B.-B."/>
            <person name="Rong J.-C."/>
            <person name="Qin Q.-L."/>
            <person name="Zhang Y.-Z."/>
        </authorList>
    </citation>
    <scope>NUCLEOTIDE SEQUENCE [LARGE SCALE GENOMIC DNA]</scope>
    <source>
        <strain evidence="3 4">F12-50-A1</strain>
    </source>
</reference>
<dbReference type="InterPro" id="IPR014001">
    <property type="entry name" value="Helicase_ATP-bd"/>
</dbReference>
<dbReference type="GO" id="GO:0004386">
    <property type="term" value="F:helicase activity"/>
    <property type="evidence" value="ECO:0007669"/>
    <property type="project" value="UniProtKB-KW"/>
</dbReference>
<dbReference type="InterPro" id="IPR036286">
    <property type="entry name" value="LexA/Signal_pep-like_sf"/>
</dbReference>
<dbReference type="AlphaFoldDB" id="A0A8I0T5E5"/>
<dbReference type="PROSITE" id="PS51192">
    <property type="entry name" value="HELICASE_ATP_BIND_1"/>
    <property type="match status" value="1"/>
</dbReference>
<protein>
    <submittedName>
        <fullName evidence="3">ATP-dependent helicase IRC3</fullName>
    </submittedName>
</protein>
<dbReference type="EMBL" id="AQHF01000033">
    <property type="protein sequence ID" value="MBE0348376.1"/>
    <property type="molecule type" value="Genomic_DNA"/>
</dbReference>
<proteinExistence type="predicted"/>
<keyword evidence="3" id="KW-0347">Helicase</keyword>
<accession>A0A8I0T5E5</accession>